<keyword evidence="2" id="KW-1015">Disulfide bond</keyword>
<dbReference type="SUPFAM" id="SSF54001">
    <property type="entry name" value="Cysteine proteinases"/>
    <property type="match status" value="1"/>
</dbReference>
<dbReference type="InterPro" id="IPR000169">
    <property type="entry name" value="Pept_cys_AS"/>
</dbReference>
<dbReference type="InterPro" id="IPR038765">
    <property type="entry name" value="Papain-like_cys_pep_sf"/>
</dbReference>
<protein>
    <recommendedName>
        <fullName evidence="3">Peptidase C1A papain C-terminal domain-containing protein</fullName>
    </recommendedName>
</protein>
<dbReference type="CDD" id="cd02248">
    <property type="entry name" value="Peptidase_C1A"/>
    <property type="match status" value="1"/>
</dbReference>
<organism evidence="4">
    <name type="scientific">viral metagenome</name>
    <dbReference type="NCBI Taxonomy" id="1070528"/>
    <lineage>
        <taxon>unclassified sequences</taxon>
        <taxon>metagenomes</taxon>
        <taxon>organismal metagenomes</taxon>
    </lineage>
</organism>
<dbReference type="InterPro" id="IPR025660">
    <property type="entry name" value="Pept_his_AS"/>
</dbReference>
<name>A0A6C0BSP6_9ZZZZ</name>
<dbReference type="Pfam" id="PF00112">
    <property type="entry name" value="Peptidase_C1"/>
    <property type="match status" value="1"/>
</dbReference>
<dbReference type="FunFam" id="3.90.70.10:FF:000332">
    <property type="entry name" value="Cathepsin L1"/>
    <property type="match status" value="1"/>
</dbReference>
<evidence type="ECO:0000259" key="3">
    <source>
        <dbReference type="SMART" id="SM00645"/>
    </source>
</evidence>
<feature type="domain" description="Peptidase C1A papain C-terminal" evidence="3">
    <location>
        <begin position="70"/>
        <end position="287"/>
    </location>
</feature>
<dbReference type="Gene3D" id="3.90.70.10">
    <property type="entry name" value="Cysteine proteinases"/>
    <property type="match status" value="1"/>
</dbReference>
<dbReference type="AlphaFoldDB" id="A0A6C0BSP6"/>
<dbReference type="GO" id="GO:0008234">
    <property type="term" value="F:cysteine-type peptidase activity"/>
    <property type="evidence" value="ECO:0007669"/>
    <property type="project" value="InterPro"/>
</dbReference>
<dbReference type="InterPro" id="IPR013128">
    <property type="entry name" value="Peptidase_C1A"/>
</dbReference>
<dbReference type="InterPro" id="IPR039417">
    <property type="entry name" value="Peptidase_C1A_papain-like"/>
</dbReference>
<accession>A0A6C0BSP6</accession>
<dbReference type="PANTHER" id="PTHR12411">
    <property type="entry name" value="CYSTEINE PROTEASE FAMILY C1-RELATED"/>
    <property type="match status" value="1"/>
</dbReference>
<comment type="similarity">
    <text evidence="1">Belongs to the peptidase C1 family.</text>
</comment>
<dbReference type="PROSITE" id="PS00139">
    <property type="entry name" value="THIOL_PROTEASE_CYS"/>
    <property type="match status" value="1"/>
</dbReference>
<dbReference type="GO" id="GO:0006508">
    <property type="term" value="P:proteolysis"/>
    <property type="evidence" value="ECO:0007669"/>
    <property type="project" value="InterPro"/>
</dbReference>
<dbReference type="PROSITE" id="PS00639">
    <property type="entry name" value="THIOL_PROTEASE_HIS"/>
    <property type="match status" value="1"/>
</dbReference>
<dbReference type="SMART" id="SM00645">
    <property type="entry name" value="Pept_C1"/>
    <property type="match status" value="1"/>
</dbReference>
<dbReference type="PROSITE" id="PS00640">
    <property type="entry name" value="THIOL_PROTEASE_ASN"/>
    <property type="match status" value="1"/>
</dbReference>
<dbReference type="PRINTS" id="PR00705">
    <property type="entry name" value="PAPAIN"/>
</dbReference>
<proteinExistence type="inferred from homology"/>
<evidence type="ECO:0000256" key="2">
    <source>
        <dbReference type="ARBA" id="ARBA00023157"/>
    </source>
</evidence>
<sequence length="287" mass="32699">MFPLLVKLLSLANVNNSFFVNHHNSLNLSYKVEENMFKDRNYTNEFFFSENHYVQKSFNDKLDFRSDELIPSHFDWREKNAVSSVKNQGDCGGCWAFSATGAIEGLVSIKTDVLYNLSQQELIDCSSSYGNKGCEGGSMDSAFQYVIDNGLCLNITYPYEGEDEMCEKKDCKSVVKINNYTDIVNNDEKVLKRAVYQQPVSVAIQANKRSFQLYRSGIYSDLDCGTQLDHGVLLVGYGYDLFHDMDYWIIKNSWGKTWGENGYIRIQRNVDDPRGLCGVAMQPSIPL</sequence>
<dbReference type="InterPro" id="IPR000668">
    <property type="entry name" value="Peptidase_C1A_C"/>
</dbReference>
<dbReference type="EMBL" id="MN739251">
    <property type="protein sequence ID" value="QHS95455.1"/>
    <property type="molecule type" value="Genomic_DNA"/>
</dbReference>
<evidence type="ECO:0000313" key="4">
    <source>
        <dbReference type="EMBL" id="QHS95455.1"/>
    </source>
</evidence>
<dbReference type="InterPro" id="IPR025661">
    <property type="entry name" value="Pept_asp_AS"/>
</dbReference>
<reference evidence="4" key="1">
    <citation type="journal article" date="2020" name="Nature">
        <title>Giant virus diversity and host interactions through global metagenomics.</title>
        <authorList>
            <person name="Schulz F."/>
            <person name="Roux S."/>
            <person name="Paez-Espino D."/>
            <person name="Jungbluth S."/>
            <person name="Walsh D.A."/>
            <person name="Denef V.J."/>
            <person name="McMahon K.D."/>
            <person name="Konstantinidis K.T."/>
            <person name="Eloe-Fadrosh E.A."/>
            <person name="Kyrpides N.C."/>
            <person name="Woyke T."/>
        </authorList>
    </citation>
    <scope>NUCLEOTIDE SEQUENCE</scope>
    <source>
        <strain evidence="4">GVMAG-M-3300018428-35</strain>
    </source>
</reference>
<evidence type="ECO:0000256" key="1">
    <source>
        <dbReference type="ARBA" id="ARBA00008455"/>
    </source>
</evidence>